<keyword evidence="1" id="KW-0812">Transmembrane</keyword>
<evidence type="ECO:0000313" key="2">
    <source>
        <dbReference type="EMBL" id="VFK65273.1"/>
    </source>
</evidence>
<feature type="transmembrane region" description="Helical" evidence="1">
    <location>
        <begin position="235"/>
        <end position="254"/>
    </location>
</feature>
<reference evidence="3" key="1">
    <citation type="submission" date="2019-02" db="EMBL/GenBank/DDBJ databases">
        <authorList>
            <person name="Gruber-Vodicka R. H."/>
            <person name="Seah K. B. B."/>
        </authorList>
    </citation>
    <scope>NUCLEOTIDE SEQUENCE</scope>
    <source>
        <strain evidence="3">BECK_BY19</strain>
        <strain evidence="2">BECK_BY8</strain>
    </source>
</reference>
<protein>
    <submittedName>
        <fullName evidence="3">Uncharacterized protein</fullName>
    </submittedName>
</protein>
<name>A0A451AZE3_9GAMM</name>
<evidence type="ECO:0000313" key="3">
    <source>
        <dbReference type="EMBL" id="VFK71401.1"/>
    </source>
</evidence>
<dbReference type="EMBL" id="CAADGD010000064">
    <property type="protein sequence ID" value="VFK71401.1"/>
    <property type="molecule type" value="Genomic_DNA"/>
</dbReference>
<keyword evidence="1" id="KW-1133">Transmembrane helix</keyword>
<proteinExistence type="predicted"/>
<keyword evidence="1" id="KW-0472">Membrane</keyword>
<organism evidence="3">
    <name type="scientific">Candidatus Kentrum sp. UNK</name>
    <dbReference type="NCBI Taxonomy" id="2126344"/>
    <lineage>
        <taxon>Bacteria</taxon>
        <taxon>Pseudomonadati</taxon>
        <taxon>Pseudomonadota</taxon>
        <taxon>Gammaproteobacteria</taxon>
        <taxon>Candidatus Kentrum</taxon>
    </lineage>
</organism>
<evidence type="ECO:0000256" key="1">
    <source>
        <dbReference type="SAM" id="Phobius"/>
    </source>
</evidence>
<accession>A0A451AZE3</accession>
<feature type="transmembrane region" description="Helical" evidence="1">
    <location>
        <begin position="266"/>
        <end position="285"/>
    </location>
</feature>
<dbReference type="EMBL" id="CAADFZ010000060">
    <property type="protein sequence ID" value="VFK65273.1"/>
    <property type="molecule type" value="Genomic_DNA"/>
</dbReference>
<gene>
    <name evidence="2" type="ORF">BECKUNK1418G_GA0071005_106011</name>
    <name evidence="3" type="ORF">BECKUNK1418H_GA0071006_106411</name>
</gene>
<dbReference type="AlphaFoldDB" id="A0A451AZE3"/>
<sequence length="296" mass="33983">MAAINVLIVDDNPVTSDYIKKRLEKLNEQFAEESIASIKPFHCAFSVIDPREAGQKVENCIISNSIDLLLLDRGFFDVVDPKNIPDRKLDDSYLFTRRNQKSVEITEILQNVSFGEIKKLKGIIVYAFDDPYQTSEYYVEEAQVKREIKDIVGEKIDTDNIEVLLTNTGIYHLARINIYATAGKEYDEYVSLGSKADFSLYGLFVGKMLYHRIIKTMERNSKKIMRNKQAYAKRNILLLFMMFSALNIGGNAAYNMLIEQTSNNNILFLLSLVFSLAIPFFVLLLRPEWLISIDDE</sequence>